<dbReference type="SUPFAM" id="SSF53448">
    <property type="entry name" value="Nucleotide-diphospho-sugar transferases"/>
    <property type="match status" value="1"/>
</dbReference>
<feature type="domain" description="Glycosyltransferase 2-like" evidence="2">
    <location>
        <begin position="11"/>
        <end position="131"/>
    </location>
</feature>
<evidence type="ECO:0000259" key="2">
    <source>
        <dbReference type="Pfam" id="PF00535"/>
    </source>
</evidence>
<protein>
    <submittedName>
        <fullName evidence="3">Glycosyltransferase</fullName>
    </submittedName>
</protein>
<dbReference type="Proteomes" id="UP000613266">
    <property type="component" value="Unassembled WGS sequence"/>
</dbReference>
<evidence type="ECO:0000313" key="3">
    <source>
        <dbReference type="EMBL" id="MBH9578013.1"/>
    </source>
</evidence>
<name>A0A931NHQ1_9BURK</name>
<dbReference type="Pfam" id="PF00535">
    <property type="entry name" value="Glycos_transf_2"/>
    <property type="match status" value="1"/>
</dbReference>
<evidence type="ECO:0000313" key="4">
    <source>
        <dbReference type="Proteomes" id="UP000613266"/>
    </source>
</evidence>
<dbReference type="InterPro" id="IPR050834">
    <property type="entry name" value="Glycosyltransf_2"/>
</dbReference>
<keyword evidence="4" id="KW-1185">Reference proteome</keyword>
<dbReference type="InterPro" id="IPR001173">
    <property type="entry name" value="Glyco_trans_2-like"/>
</dbReference>
<feature type="coiled-coil region" evidence="1">
    <location>
        <begin position="266"/>
        <end position="335"/>
    </location>
</feature>
<reference evidence="3" key="1">
    <citation type="submission" date="2020-12" db="EMBL/GenBank/DDBJ databases">
        <title>The genome sequence of Inhella sp. 1Y17.</title>
        <authorList>
            <person name="Liu Y."/>
        </authorList>
    </citation>
    <scope>NUCLEOTIDE SEQUENCE</scope>
    <source>
        <strain evidence="3">1Y17</strain>
    </source>
</reference>
<dbReference type="PANTHER" id="PTHR43685">
    <property type="entry name" value="GLYCOSYLTRANSFERASE"/>
    <property type="match status" value="1"/>
</dbReference>
<dbReference type="EMBL" id="JAEDAK010000009">
    <property type="protein sequence ID" value="MBH9578013.1"/>
    <property type="molecule type" value="Genomic_DNA"/>
</dbReference>
<dbReference type="PANTHER" id="PTHR43685:SF2">
    <property type="entry name" value="GLYCOSYLTRANSFERASE 2-LIKE DOMAIN-CONTAINING PROTEIN"/>
    <property type="match status" value="1"/>
</dbReference>
<organism evidence="3 4">
    <name type="scientific">Inhella proteolytica</name>
    <dbReference type="NCBI Taxonomy" id="2795029"/>
    <lineage>
        <taxon>Bacteria</taxon>
        <taxon>Pseudomonadati</taxon>
        <taxon>Pseudomonadota</taxon>
        <taxon>Betaproteobacteria</taxon>
        <taxon>Burkholderiales</taxon>
        <taxon>Sphaerotilaceae</taxon>
        <taxon>Inhella</taxon>
    </lineage>
</organism>
<accession>A0A931NHQ1</accession>
<sequence>MSVLIRSMDRDSLPQALCSLADQGVDELEVLVLNASGRPHRPLPAGLPAGLSGRVRLIEPSAALDRAAAANRLLEEARSDALLFLDDDDELLPGHLGRLAAALRAAPAAAAAYGDVEYGRWQALEWQPEHRFAAPFDRWRLLFENYLPIHAVLFRRLPGLRFDEGFPVFEDWDFWLQLAERGPFEHVPGIGARYVAGATQGSGVFEAHSRNEAQRQALYAKWLARLSAAEAGALLAYVRELYQAHGQLQGELATATAGHAATRRVLQAREAELADLQQARTDLQAVLTAREQEIRNALAEQDSQRAVRAARETEIAALHSHAQALQAELNQLKALTPWQSFQAARRRAKPS</sequence>
<dbReference type="RefSeq" id="WP_198111784.1">
    <property type="nucleotide sequence ID" value="NZ_JAEDAK010000009.1"/>
</dbReference>
<keyword evidence="1" id="KW-0175">Coiled coil</keyword>
<dbReference type="AlphaFoldDB" id="A0A931NHQ1"/>
<dbReference type="Gene3D" id="3.90.550.10">
    <property type="entry name" value="Spore Coat Polysaccharide Biosynthesis Protein SpsA, Chain A"/>
    <property type="match status" value="1"/>
</dbReference>
<comment type="caution">
    <text evidence="3">The sequence shown here is derived from an EMBL/GenBank/DDBJ whole genome shotgun (WGS) entry which is preliminary data.</text>
</comment>
<dbReference type="InterPro" id="IPR029044">
    <property type="entry name" value="Nucleotide-diphossugar_trans"/>
</dbReference>
<gene>
    <name evidence="3" type="ORF">I7X39_13995</name>
</gene>
<evidence type="ECO:0000256" key="1">
    <source>
        <dbReference type="SAM" id="Coils"/>
    </source>
</evidence>
<proteinExistence type="predicted"/>